<name>A0A9P6XV39_9FUNG</name>
<gene>
    <name evidence="10" type="ORF">G6F50_016084</name>
</gene>
<dbReference type="Proteomes" id="UP000740926">
    <property type="component" value="Unassembled WGS sequence"/>
</dbReference>
<dbReference type="PROSITE" id="PS50885">
    <property type="entry name" value="HAMP"/>
    <property type="match status" value="1"/>
</dbReference>
<organism evidence="10 11">
    <name type="scientific">Rhizopus delemar</name>
    <dbReference type="NCBI Taxonomy" id="936053"/>
    <lineage>
        <taxon>Eukaryota</taxon>
        <taxon>Fungi</taxon>
        <taxon>Fungi incertae sedis</taxon>
        <taxon>Mucoromycota</taxon>
        <taxon>Mucoromycotina</taxon>
        <taxon>Mucoromycetes</taxon>
        <taxon>Mucorales</taxon>
        <taxon>Mucorineae</taxon>
        <taxon>Rhizopodaceae</taxon>
        <taxon>Rhizopus</taxon>
    </lineage>
</organism>
<comment type="subcellular location">
    <subcellularLocation>
        <location evidence="2">Cell membrane</location>
        <topology evidence="2">Multi-pass membrane protein</topology>
    </subcellularLocation>
</comment>
<sequence>MSIAAYLSILLLVGASLYAWVRLLWRDLEALRLHADRIGAGDLQARAQVSPRSQIRVIVDHSNRMAARVAELVQRQRDLTHAISHELRTPLARLSFEVDMLGHDQYLPRRGQILQDMRTDISELEAMVAELLVYARLERPADDAVRLETVDVPMPGASSATCAPAIRRTSNCIRAI</sequence>
<dbReference type="SMART" id="SM00388">
    <property type="entry name" value="HisKA"/>
    <property type="match status" value="1"/>
</dbReference>
<dbReference type="EC" id="2.7.13.3" evidence="3"/>
<dbReference type="GO" id="GO:0000155">
    <property type="term" value="F:phosphorelay sensor kinase activity"/>
    <property type="evidence" value="ECO:0007669"/>
    <property type="project" value="InterPro"/>
</dbReference>
<dbReference type="Gene3D" id="1.10.287.130">
    <property type="match status" value="1"/>
</dbReference>
<dbReference type="GO" id="GO:0005524">
    <property type="term" value="F:ATP binding"/>
    <property type="evidence" value="ECO:0007669"/>
    <property type="project" value="UniProtKB-KW"/>
</dbReference>
<evidence type="ECO:0000313" key="10">
    <source>
        <dbReference type="EMBL" id="KAG1532819.1"/>
    </source>
</evidence>
<dbReference type="EMBL" id="JAANIU010009644">
    <property type="protein sequence ID" value="KAG1532819.1"/>
    <property type="molecule type" value="Genomic_DNA"/>
</dbReference>
<dbReference type="SUPFAM" id="SSF47384">
    <property type="entry name" value="Homodimeric domain of signal transducing histidine kinase"/>
    <property type="match status" value="1"/>
</dbReference>
<accession>A0A9P6XV39</accession>
<evidence type="ECO:0000256" key="3">
    <source>
        <dbReference type="ARBA" id="ARBA00012438"/>
    </source>
</evidence>
<dbReference type="CDD" id="cd06225">
    <property type="entry name" value="HAMP"/>
    <property type="match status" value="1"/>
</dbReference>
<evidence type="ECO:0000256" key="7">
    <source>
        <dbReference type="ARBA" id="ARBA00022777"/>
    </source>
</evidence>
<comment type="caution">
    <text evidence="10">The sequence shown here is derived from an EMBL/GenBank/DDBJ whole genome shotgun (WGS) entry which is preliminary data.</text>
</comment>
<dbReference type="PANTHER" id="PTHR44936:SF10">
    <property type="entry name" value="SENSOR PROTEIN RSTB"/>
    <property type="match status" value="1"/>
</dbReference>
<keyword evidence="4" id="KW-1003">Cell membrane</keyword>
<evidence type="ECO:0000256" key="6">
    <source>
        <dbReference type="ARBA" id="ARBA00022741"/>
    </source>
</evidence>
<evidence type="ECO:0000259" key="9">
    <source>
        <dbReference type="PROSITE" id="PS50885"/>
    </source>
</evidence>
<keyword evidence="11" id="KW-1185">Reference proteome</keyword>
<dbReference type="InterPro" id="IPR050980">
    <property type="entry name" value="2C_sensor_his_kinase"/>
</dbReference>
<dbReference type="Pfam" id="PF00512">
    <property type="entry name" value="HisKA"/>
    <property type="match status" value="1"/>
</dbReference>
<evidence type="ECO:0000256" key="8">
    <source>
        <dbReference type="ARBA" id="ARBA00022840"/>
    </source>
</evidence>
<comment type="catalytic activity">
    <reaction evidence="1">
        <text>ATP + protein L-histidine = ADP + protein N-phospho-L-histidine.</text>
        <dbReference type="EC" id="2.7.13.3"/>
    </reaction>
</comment>
<evidence type="ECO:0000256" key="4">
    <source>
        <dbReference type="ARBA" id="ARBA00022475"/>
    </source>
</evidence>
<keyword evidence="5" id="KW-0808">Transferase</keyword>
<dbReference type="PANTHER" id="PTHR44936">
    <property type="entry name" value="SENSOR PROTEIN CREC"/>
    <property type="match status" value="1"/>
</dbReference>
<proteinExistence type="predicted"/>
<dbReference type="InterPro" id="IPR036097">
    <property type="entry name" value="HisK_dim/P_sf"/>
</dbReference>
<evidence type="ECO:0000256" key="1">
    <source>
        <dbReference type="ARBA" id="ARBA00000085"/>
    </source>
</evidence>
<keyword evidence="8" id="KW-0067">ATP-binding</keyword>
<dbReference type="GO" id="GO:0005886">
    <property type="term" value="C:plasma membrane"/>
    <property type="evidence" value="ECO:0007669"/>
    <property type="project" value="TreeGrafter"/>
</dbReference>
<evidence type="ECO:0000256" key="2">
    <source>
        <dbReference type="ARBA" id="ARBA00004651"/>
    </source>
</evidence>
<dbReference type="CDD" id="cd00082">
    <property type="entry name" value="HisKA"/>
    <property type="match status" value="1"/>
</dbReference>
<keyword evidence="6" id="KW-0547">Nucleotide-binding</keyword>
<keyword evidence="7" id="KW-0418">Kinase</keyword>
<keyword evidence="4" id="KW-0472">Membrane</keyword>
<dbReference type="InterPro" id="IPR003661">
    <property type="entry name" value="HisK_dim/P_dom"/>
</dbReference>
<dbReference type="InterPro" id="IPR003660">
    <property type="entry name" value="HAMP_dom"/>
</dbReference>
<evidence type="ECO:0000256" key="5">
    <source>
        <dbReference type="ARBA" id="ARBA00022679"/>
    </source>
</evidence>
<reference evidence="10 11" key="1">
    <citation type="journal article" date="2020" name="Microb. Genom.">
        <title>Genetic diversity of clinical and environmental Mucorales isolates obtained from an investigation of mucormycosis cases among solid organ transplant recipients.</title>
        <authorList>
            <person name="Nguyen M.H."/>
            <person name="Kaul D."/>
            <person name="Muto C."/>
            <person name="Cheng S.J."/>
            <person name="Richter R.A."/>
            <person name="Bruno V.M."/>
            <person name="Liu G."/>
            <person name="Beyhan S."/>
            <person name="Sundermann A.J."/>
            <person name="Mounaud S."/>
            <person name="Pasculle A.W."/>
            <person name="Nierman W.C."/>
            <person name="Driscoll E."/>
            <person name="Cumbie R."/>
            <person name="Clancy C.J."/>
            <person name="Dupont C.L."/>
        </authorList>
    </citation>
    <scope>NUCLEOTIDE SEQUENCE [LARGE SCALE GENOMIC DNA]</scope>
    <source>
        <strain evidence="10 11">GL24</strain>
    </source>
</reference>
<protein>
    <recommendedName>
        <fullName evidence="3">histidine kinase</fullName>
        <ecNumber evidence="3">2.7.13.3</ecNumber>
    </recommendedName>
</protein>
<evidence type="ECO:0000313" key="11">
    <source>
        <dbReference type="Proteomes" id="UP000740926"/>
    </source>
</evidence>
<dbReference type="Gene3D" id="6.10.340.10">
    <property type="match status" value="1"/>
</dbReference>
<feature type="domain" description="HAMP" evidence="9">
    <location>
        <begin position="22"/>
        <end position="74"/>
    </location>
</feature>
<dbReference type="AlphaFoldDB" id="A0A9P6XV39"/>